<gene>
    <name evidence="2" type="ORF">BA011_00840</name>
</gene>
<dbReference type="GO" id="GO:0016747">
    <property type="term" value="F:acyltransferase activity, transferring groups other than amino-acyl groups"/>
    <property type="evidence" value="ECO:0007669"/>
    <property type="project" value="InterPro"/>
</dbReference>
<dbReference type="InterPro" id="IPR016181">
    <property type="entry name" value="Acyl_CoA_acyltransferase"/>
</dbReference>
<dbReference type="CDD" id="cd04301">
    <property type="entry name" value="NAT_SF"/>
    <property type="match status" value="1"/>
</dbReference>
<dbReference type="SUPFAM" id="SSF55729">
    <property type="entry name" value="Acyl-CoA N-acyltransferases (Nat)"/>
    <property type="match status" value="1"/>
</dbReference>
<name>A0A1B1C3S0_RHILE</name>
<dbReference type="PROSITE" id="PS51186">
    <property type="entry name" value="GNAT"/>
    <property type="match status" value="1"/>
</dbReference>
<dbReference type="AlphaFoldDB" id="A0A1B1C3S0"/>
<dbReference type="EMBL" id="CP016286">
    <property type="protein sequence ID" value="ANP84428.1"/>
    <property type="molecule type" value="Genomic_DNA"/>
</dbReference>
<evidence type="ECO:0000259" key="1">
    <source>
        <dbReference type="PROSITE" id="PS51186"/>
    </source>
</evidence>
<dbReference type="Pfam" id="PF00583">
    <property type="entry name" value="Acetyltransf_1"/>
    <property type="match status" value="1"/>
</dbReference>
<sequence length="512" mass="58310">MRQQSYLIDTNILIGLEDYRAVEAAYAKFSSLAAAHKVNVFVHEAARDDIARDKDAERRRISLSKIAKYQILGKRRGLTQPELEAEFGPLKKPNDIVDAILLHTLKSDAVDFLVSQDKGLHERALRHSAELGRRVLFVGDAADLLTQTYEPKQVPIRHVAEVDAHMIDHEDDFFNSLRDGYPEFDDWWREKCVRQHRPCWVVYDDDKLAGLIVRKDETAIDTDAVTKAEKILKICTFKVAPDKRGVKLGELLLKQVLWYAQTNGYDLAYLTTYEDQAALINLLEFYGFRQAGKKPDGELIYERTFSLEKLTDDPAVTAYEAARKNYPRFLVTDEIRGFGIPIKEEYHDTLYPDLWNPRQPDLFNGTSRADRPARPGNTIRKVYLCRAPSNLGAAGSLLFFYKSTSKEQPSQAITALGILESITLAKSTRELMHLTGGRSVYSEQQLEGWNATPTRPVKVINYLLVSYIEPAIGLDELRRIGVVNGNPQQSIYKVKPDHIRLLLDRANLEFEV</sequence>
<accession>A0A1B1C3S0</accession>
<dbReference type="RefSeq" id="WP_065279080.1">
    <property type="nucleotide sequence ID" value="NZ_CP016286.1"/>
</dbReference>
<evidence type="ECO:0000313" key="2">
    <source>
        <dbReference type="EMBL" id="ANP84428.1"/>
    </source>
</evidence>
<reference evidence="2 3" key="1">
    <citation type="submission" date="2016-06" db="EMBL/GenBank/DDBJ databases">
        <title>Microsymbionts genomes from the relict species Vavilovia formosa.</title>
        <authorList>
            <person name="Chirak E."/>
            <person name="Kimeklis A."/>
            <person name="Andronov E."/>
        </authorList>
    </citation>
    <scope>NUCLEOTIDE SEQUENCE [LARGE SCALE GENOMIC DNA]</scope>
    <source>
        <strain evidence="2 3">Vaf10</strain>
    </source>
</reference>
<dbReference type="Gene3D" id="3.40.630.30">
    <property type="match status" value="1"/>
</dbReference>
<dbReference type="InterPro" id="IPR000182">
    <property type="entry name" value="GNAT_dom"/>
</dbReference>
<proteinExistence type="predicted"/>
<keyword evidence="2" id="KW-0808">Transferase</keyword>
<organism evidence="2 3">
    <name type="scientific">Rhizobium leguminosarum</name>
    <dbReference type="NCBI Taxonomy" id="384"/>
    <lineage>
        <taxon>Bacteria</taxon>
        <taxon>Pseudomonadati</taxon>
        <taxon>Pseudomonadota</taxon>
        <taxon>Alphaproteobacteria</taxon>
        <taxon>Hyphomicrobiales</taxon>
        <taxon>Rhizobiaceae</taxon>
        <taxon>Rhizobium/Agrobacterium group</taxon>
        <taxon>Rhizobium</taxon>
    </lineage>
</organism>
<protein>
    <submittedName>
        <fullName evidence="2">GCN5 family acetyltransferase</fullName>
    </submittedName>
</protein>
<evidence type="ECO:0000313" key="3">
    <source>
        <dbReference type="Proteomes" id="UP000092691"/>
    </source>
</evidence>
<dbReference type="OrthoDB" id="9773249at2"/>
<dbReference type="Proteomes" id="UP000092691">
    <property type="component" value="Chromosome"/>
</dbReference>
<feature type="domain" description="N-acetyltransferase" evidence="1">
    <location>
        <begin position="154"/>
        <end position="312"/>
    </location>
</feature>